<dbReference type="Proteomes" id="UP000299102">
    <property type="component" value="Unassembled WGS sequence"/>
</dbReference>
<feature type="region of interest" description="Disordered" evidence="1">
    <location>
        <begin position="56"/>
        <end position="95"/>
    </location>
</feature>
<protein>
    <submittedName>
        <fullName evidence="2">Uncharacterized protein</fullName>
    </submittedName>
</protein>
<evidence type="ECO:0000313" key="3">
    <source>
        <dbReference type="Proteomes" id="UP000299102"/>
    </source>
</evidence>
<accession>A0A4C1V6A9</accession>
<evidence type="ECO:0000256" key="1">
    <source>
        <dbReference type="SAM" id="MobiDB-lite"/>
    </source>
</evidence>
<comment type="caution">
    <text evidence="2">The sequence shown here is derived from an EMBL/GenBank/DDBJ whole genome shotgun (WGS) entry which is preliminary data.</text>
</comment>
<evidence type="ECO:0000313" key="2">
    <source>
        <dbReference type="EMBL" id="GBP34341.1"/>
    </source>
</evidence>
<dbReference type="AlphaFoldDB" id="A0A4C1V6A9"/>
<organism evidence="2 3">
    <name type="scientific">Eumeta variegata</name>
    <name type="common">Bagworm moth</name>
    <name type="synonym">Eumeta japonica</name>
    <dbReference type="NCBI Taxonomy" id="151549"/>
    <lineage>
        <taxon>Eukaryota</taxon>
        <taxon>Metazoa</taxon>
        <taxon>Ecdysozoa</taxon>
        <taxon>Arthropoda</taxon>
        <taxon>Hexapoda</taxon>
        <taxon>Insecta</taxon>
        <taxon>Pterygota</taxon>
        <taxon>Neoptera</taxon>
        <taxon>Endopterygota</taxon>
        <taxon>Lepidoptera</taxon>
        <taxon>Glossata</taxon>
        <taxon>Ditrysia</taxon>
        <taxon>Tineoidea</taxon>
        <taxon>Psychidae</taxon>
        <taxon>Oiketicinae</taxon>
        <taxon>Eumeta</taxon>
    </lineage>
</organism>
<reference evidence="2 3" key="1">
    <citation type="journal article" date="2019" name="Commun. Biol.">
        <title>The bagworm genome reveals a unique fibroin gene that provides high tensile strength.</title>
        <authorList>
            <person name="Kono N."/>
            <person name="Nakamura H."/>
            <person name="Ohtoshi R."/>
            <person name="Tomita M."/>
            <person name="Numata K."/>
            <person name="Arakawa K."/>
        </authorList>
    </citation>
    <scope>NUCLEOTIDE SEQUENCE [LARGE SCALE GENOMIC DNA]</scope>
</reference>
<feature type="compositionally biased region" description="Basic and acidic residues" evidence="1">
    <location>
        <begin position="65"/>
        <end position="88"/>
    </location>
</feature>
<dbReference type="EMBL" id="BGZK01000287">
    <property type="protein sequence ID" value="GBP34341.1"/>
    <property type="molecule type" value="Genomic_DNA"/>
</dbReference>
<name>A0A4C1V6A9_EUMVA</name>
<gene>
    <name evidence="2" type="ORF">EVAR_7392_1</name>
</gene>
<sequence>MSSKQLPLLHFIQQVRVSVVHLIHTCSPSPSITISSLRLAGVLFVPKRQSQCERVEKYGYNPSIKSRDGESRDGATRDAHVRLRDKSAIQDGGGL</sequence>
<proteinExistence type="predicted"/>
<keyword evidence="3" id="KW-1185">Reference proteome</keyword>